<keyword evidence="1" id="KW-0812">Transmembrane</keyword>
<comment type="caution">
    <text evidence="3">The sequence shown here is derived from an EMBL/GenBank/DDBJ whole genome shotgun (WGS) entry which is preliminary data.</text>
</comment>
<name>A0A815G291_9BILA</name>
<keyword evidence="1" id="KW-0472">Membrane</keyword>
<feature type="non-terminal residue" evidence="3">
    <location>
        <position position="1"/>
    </location>
</feature>
<dbReference type="InterPro" id="IPR045122">
    <property type="entry name" value="Csc1-like"/>
</dbReference>
<feature type="transmembrane region" description="Helical" evidence="1">
    <location>
        <begin position="12"/>
        <end position="41"/>
    </location>
</feature>
<evidence type="ECO:0000256" key="1">
    <source>
        <dbReference type="SAM" id="Phobius"/>
    </source>
</evidence>
<dbReference type="GO" id="GO:0005227">
    <property type="term" value="F:calcium-activated cation channel activity"/>
    <property type="evidence" value="ECO:0007669"/>
    <property type="project" value="InterPro"/>
</dbReference>
<feature type="transmembrane region" description="Helical" evidence="1">
    <location>
        <begin position="121"/>
        <end position="143"/>
    </location>
</feature>
<dbReference type="AlphaFoldDB" id="A0A815G291"/>
<evidence type="ECO:0000313" key="3">
    <source>
        <dbReference type="EMBL" id="CAF1333252.1"/>
    </source>
</evidence>
<keyword evidence="1" id="KW-1133">Transmembrane helix</keyword>
<proteinExistence type="predicted"/>
<protein>
    <recommendedName>
        <fullName evidence="2">CSC1/OSCA1-like 7TM region domain-containing protein</fullName>
    </recommendedName>
</protein>
<dbReference type="Pfam" id="PF02714">
    <property type="entry name" value="RSN1_7TM"/>
    <property type="match status" value="1"/>
</dbReference>
<evidence type="ECO:0000313" key="4">
    <source>
        <dbReference type="Proteomes" id="UP000663882"/>
    </source>
</evidence>
<dbReference type="PANTHER" id="PTHR13018">
    <property type="entry name" value="PROBABLE MEMBRANE PROTEIN DUF221-RELATED"/>
    <property type="match status" value="1"/>
</dbReference>
<sequence>CMFLPDNGAFFVNYIITSAFIGAAIELLRLADLIFYIYIILTAKSTAERRVIRHALQFPFRFGVQYAWTSAVFCVIVAYAVACPLITPIGLIYMLIKRAVDKYNLVFVYDTEIADKSVHRLAGNFIIIALIIQQLTLLFFVLVRSETLTYLSMTLLSSFILTSGIYFGFSCFDCCGRWSSRRQAFSTTVLPEVSNCFLPLTIKYQILKGIFSSTAGNRQKLDDLGELEEMEGRETKQRATSHYIPTILNACIEEFDIPPSATKVRRSSVREPLQQGTYGTIDQLAQPIVVGTGDENDLLTD</sequence>
<accession>A0A815G291</accession>
<organism evidence="3 4">
    <name type="scientific">Rotaria sordida</name>
    <dbReference type="NCBI Taxonomy" id="392033"/>
    <lineage>
        <taxon>Eukaryota</taxon>
        <taxon>Metazoa</taxon>
        <taxon>Spiralia</taxon>
        <taxon>Gnathifera</taxon>
        <taxon>Rotifera</taxon>
        <taxon>Eurotatoria</taxon>
        <taxon>Bdelloidea</taxon>
        <taxon>Philodinida</taxon>
        <taxon>Philodinidae</taxon>
        <taxon>Rotaria</taxon>
    </lineage>
</organism>
<evidence type="ECO:0000259" key="2">
    <source>
        <dbReference type="Pfam" id="PF02714"/>
    </source>
</evidence>
<feature type="transmembrane region" description="Helical" evidence="1">
    <location>
        <begin position="62"/>
        <end position="95"/>
    </location>
</feature>
<feature type="transmembrane region" description="Helical" evidence="1">
    <location>
        <begin position="150"/>
        <end position="169"/>
    </location>
</feature>
<dbReference type="InterPro" id="IPR003864">
    <property type="entry name" value="CSC1/OSCA1-like_7TM"/>
</dbReference>
<gene>
    <name evidence="3" type="ORF">RFH988_LOCUS31379</name>
</gene>
<feature type="domain" description="CSC1/OSCA1-like 7TM region" evidence="2">
    <location>
        <begin position="2"/>
        <end position="138"/>
    </location>
</feature>
<dbReference type="PANTHER" id="PTHR13018:SF5">
    <property type="entry name" value="RE44586P"/>
    <property type="match status" value="1"/>
</dbReference>
<dbReference type="OrthoDB" id="1689567at2759"/>
<reference evidence="3" key="1">
    <citation type="submission" date="2021-02" db="EMBL/GenBank/DDBJ databases">
        <authorList>
            <person name="Nowell W R."/>
        </authorList>
    </citation>
    <scope>NUCLEOTIDE SEQUENCE</scope>
</reference>
<dbReference type="EMBL" id="CAJNOO010003364">
    <property type="protein sequence ID" value="CAF1333252.1"/>
    <property type="molecule type" value="Genomic_DNA"/>
</dbReference>
<dbReference type="GO" id="GO:0005886">
    <property type="term" value="C:plasma membrane"/>
    <property type="evidence" value="ECO:0007669"/>
    <property type="project" value="TreeGrafter"/>
</dbReference>
<dbReference type="Proteomes" id="UP000663882">
    <property type="component" value="Unassembled WGS sequence"/>
</dbReference>